<dbReference type="RefSeq" id="WP_368573781.1">
    <property type="nucleotide sequence ID" value="NZ_JBDLOU010000058.1"/>
</dbReference>
<evidence type="ECO:0000313" key="1">
    <source>
        <dbReference type="EMBL" id="MEX3741082.1"/>
    </source>
</evidence>
<comment type="caution">
    <text evidence="1">The sequence shown here is derived from an EMBL/GenBank/DDBJ whole genome shotgun (WGS) entry which is preliminary data.</text>
</comment>
<name>A0ABV3VI67_9MYCO</name>
<proteinExistence type="predicted"/>
<sequence length="110" mass="11512">MASLPAEVGTVAVKVEPDFSAFEAKLGARIAMITLTHPEGDGPPEHRKYSGRVLLDAAKIQSIEEVLVVGEASLSYVTLAGGCAYRVSETPEQIAERMAEALGVPAVAFG</sequence>
<reference evidence="1 2" key="1">
    <citation type="submission" date="2024-04" db="EMBL/GenBank/DDBJ databases">
        <title>Genomic Markers of Mycobacteria.</title>
        <authorList>
            <person name="Soliman M.S."/>
            <person name="Elkholy A."/>
            <person name="Soliman N.S."/>
            <person name="Abbas A."/>
            <person name="Khayrat S."/>
            <person name="Shawky S."/>
        </authorList>
    </citation>
    <scope>NUCLEOTIDE SEQUENCE [LARGE SCALE GENOMIC DNA]</scope>
    <source>
        <strain evidence="1 2">Egy-CU-AM5</strain>
    </source>
</reference>
<organism evidence="1 2">
    <name type="scientific">Mycolicibacterium porcinum</name>
    <dbReference type="NCBI Taxonomy" id="39693"/>
    <lineage>
        <taxon>Bacteria</taxon>
        <taxon>Bacillati</taxon>
        <taxon>Actinomycetota</taxon>
        <taxon>Actinomycetes</taxon>
        <taxon>Mycobacteriales</taxon>
        <taxon>Mycobacteriaceae</taxon>
        <taxon>Mycolicibacterium</taxon>
    </lineage>
</organism>
<keyword evidence="2" id="KW-1185">Reference proteome</keyword>
<dbReference type="EMBL" id="JBDLOU010000058">
    <property type="protein sequence ID" value="MEX3741082.1"/>
    <property type="molecule type" value="Genomic_DNA"/>
</dbReference>
<accession>A0ABV3VI67</accession>
<protein>
    <submittedName>
        <fullName evidence="1">Uncharacterized protein</fullName>
    </submittedName>
</protein>
<evidence type="ECO:0000313" key="2">
    <source>
        <dbReference type="Proteomes" id="UP001558474"/>
    </source>
</evidence>
<dbReference type="Proteomes" id="UP001558474">
    <property type="component" value="Unassembled WGS sequence"/>
</dbReference>
<gene>
    <name evidence="1" type="ORF">ABFW12_22910</name>
</gene>